<dbReference type="GO" id="GO:0005634">
    <property type="term" value="C:nucleus"/>
    <property type="evidence" value="ECO:0007669"/>
    <property type="project" value="TreeGrafter"/>
</dbReference>
<dbReference type="Pfam" id="PF07500">
    <property type="entry name" value="TFIIS_M"/>
    <property type="match status" value="1"/>
</dbReference>
<evidence type="ECO:0000259" key="6">
    <source>
        <dbReference type="PROSITE" id="PS51321"/>
    </source>
</evidence>
<dbReference type="Proteomes" id="UP000509704">
    <property type="component" value="Chromosome 4"/>
</dbReference>
<dbReference type="KEGG" id="zmk:HG535_0D03700"/>
<proteinExistence type="predicted"/>
<dbReference type="InterPro" id="IPR003618">
    <property type="entry name" value="TFIIS_cen_dom"/>
</dbReference>
<keyword evidence="8" id="KW-1185">Reference proteome</keyword>
<evidence type="ECO:0000313" key="8">
    <source>
        <dbReference type="Proteomes" id="UP000509704"/>
    </source>
</evidence>
<dbReference type="OrthoDB" id="79252at2759"/>
<evidence type="ECO:0000256" key="4">
    <source>
        <dbReference type="ARBA" id="ARBA00023242"/>
    </source>
</evidence>
<dbReference type="GO" id="GO:0008270">
    <property type="term" value="F:zinc ion binding"/>
    <property type="evidence" value="ECO:0007669"/>
    <property type="project" value="UniProtKB-KW"/>
</dbReference>
<organism evidence="7 8">
    <name type="scientific">Zygotorulaspora mrakii</name>
    <name type="common">Zygosaccharomyces mrakii</name>
    <dbReference type="NCBI Taxonomy" id="42260"/>
    <lineage>
        <taxon>Eukaryota</taxon>
        <taxon>Fungi</taxon>
        <taxon>Dikarya</taxon>
        <taxon>Ascomycota</taxon>
        <taxon>Saccharomycotina</taxon>
        <taxon>Saccharomycetes</taxon>
        <taxon>Saccharomycetales</taxon>
        <taxon>Saccharomycetaceae</taxon>
        <taxon>Zygotorulaspora</taxon>
    </lineage>
</organism>
<keyword evidence="2" id="KW-0863">Zinc-finger</keyword>
<evidence type="ECO:0000256" key="3">
    <source>
        <dbReference type="ARBA" id="ARBA00022833"/>
    </source>
</evidence>
<dbReference type="SUPFAM" id="SSF46942">
    <property type="entry name" value="Elongation factor TFIIS domain 2"/>
    <property type="match status" value="1"/>
</dbReference>
<keyword evidence="4" id="KW-0539">Nucleus</keyword>
<dbReference type="PANTHER" id="PTHR11477:SF0">
    <property type="entry name" value="IP08861P-RELATED"/>
    <property type="match status" value="1"/>
</dbReference>
<evidence type="ECO:0000256" key="5">
    <source>
        <dbReference type="SAM" id="MobiDB-lite"/>
    </source>
</evidence>
<dbReference type="PANTHER" id="PTHR11477">
    <property type="entry name" value="TRANSCRIPTION FACTOR S-II ZINC FINGER DOMAIN-CONTAINING PROTEIN"/>
    <property type="match status" value="1"/>
</dbReference>
<dbReference type="AlphaFoldDB" id="A0A7H9B4H2"/>
<dbReference type="InterPro" id="IPR036575">
    <property type="entry name" value="TFIIS_cen_dom_sf"/>
</dbReference>
<feature type="domain" description="TFIIS central" evidence="6">
    <location>
        <begin position="112"/>
        <end position="246"/>
    </location>
</feature>
<protein>
    <recommendedName>
        <fullName evidence="6">TFIIS central domain-containing protein</fullName>
    </recommendedName>
</protein>
<evidence type="ECO:0000313" key="7">
    <source>
        <dbReference type="EMBL" id="QLG72662.1"/>
    </source>
</evidence>
<dbReference type="Gene3D" id="1.10.472.30">
    <property type="entry name" value="Transcription elongation factor S-II, central domain"/>
    <property type="match status" value="1"/>
</dbReference>
<evidence type="ECO:0000256" key="2">
    <source>
        <dbReference type="ARBA" id="ARBA00022771"/>
    </source>
</evidence>
<keyword evidence="3" id="KW-0862">Zinc</keyword>
<dbReference type="GO" id="GO:0000977">
    <property type="term" value="F:RNA polymerase II transcription regulatory region sequence-specific DNA binding"/>
    <property type="evidence" value="ECO:0007669"/>
    <property type="project" value="TreeGrafter"/>
</dbReference>
<dbReference type="RefSeq" id="XP_037144390.1">
    <property type="nucleotide sequence ID" value="XM_037288495.1"/>
</dbReference>
<dbReference type="GO" id="GO:0006351">
    <property type="term" value="P:DNA-templated transcription"/>
    <property type="evidence" value="ECO:0007669"/>
    <property type="project" value="InterPro"/>
</dbReference>
<sequence>MSLRRSNRSNKGTNKYMEALLREEQEQQNAQDSYVTEKDVKIANDGDAEYQNEDVQENHDDDFIDDAEDTDFRGTRAKKRHRTAPNKTNIGVKTNKRIKKDTGTHADKDLKLRQNAKKLFADLFAKFIIPDTVNANVYTLQAETSVDLLTEKLSRSLEEELYNACFDKELNQLNRYYAEKVRILYSNIKDPKNLTLKDHIINGKIAFANLVRMNTSELANPDLQHFKEEIDTKSLNKLIIEPPTEKPRWIKTHKGEELVEAQDEFKPENDIIFERDNIMGRGRNSEFMKVEEEKHEGGSGILEEPSEEPLLLSPKGEVHQHVSDDNITKATSQSMEVIVSYPEINNEFAGAVKYLGSSKELKENPYMTALGDGRLNVEGRLSKGRVLSYLNEMKSIRNFLLFSINPNKSKSPVSEENFISLHDFLIKNEKVIGIECKKKYEKNIYLIPTEYIGQSIIMGSVMSSDLSKNVVEDSTKLFMLIVIKPELL</sequence>
<dbReference type="GeneID" id="59236386"/>
<dbReference type="PROSITE" id="PS51321">
    <property type="entry name" value="TFIIS_CENTRAL"/>
    <property type="match status" value="1"/>
</dbReference>
<keyword evidence="1" id="KW-0479">Metal-binding</keyword>
<gene>
    <name evidence="7" type="ORF">HG535_0D03700</name>
</gene>
<reference evidence="7 8" key="1">
    <citation type="submission" date="2020-07" db="EMBL/GenBank/DDBJ databases">
        <title>The yeast mating-type switching endonuclease HO is a domesticated member of an unorthodox homing genetic element family.</title>
        <authorList>
            <person name="Coughlan A.Y."/>
            <person name="Lombardi L."/>
            <person name="Braun-Galleani S."/>
            <person name="Martos A.R."/>
            <person name="Galeote V."/>
            <person name="Bigey F."/>
            <person name="Dequin S."/>
            <person name="Byrne K.P."/>
            <person name="Wolfe K.H."/>
        </authorList>
    </citation>
    <scope>NUCLEOTIDE SEQUENCE [LARGE SCALE GENOMIC DNA]</scope>
    <source>
        <strain evidence="7 8">NRRL Y-6702</strain>
    </source>
</reference>
<dbReference type="SMART" id="SM00510">
    <property type="entry name" value="TFS2M"/>
    <property type="match status" value="1"/>
</dbReference>
<name>A0A7H9B4H2_ZYGMR</name>
<accession>A0A7H9B4H2</accession>
<dbReference type="EMBL" id="CP058607">
    <property type="protein sequence ID" value="QLG72662.1"/>
    <property type="molecule type" value="Genomic_DNA"/>
</dbReference>
<evidence type="ECO:0000256" key="1">
    <source>
        <dbReference type="ARBA" id="ARBA00022723"/>
    </source>
</evidence>
<feature type="region of interest" description="Disordered" evidence="5">
    <location>
        <begin position="1"/>
        <end position="37"/>
    </location>
</feature>